<gene>
    <name evidence="2" type="ORF">ACFYV7_00105</name>
</gene>
<dbReference type="InterPro" id="IPR017517">
    <property type="entry name" value="Maleyloyr_isom"/>
</dbReference>
<dbReference type="NCBIfam" id="TIGR03086">
    <property type="entry name" value="TIGR03086 family metal-binding protein"/>
    <property type="match status" value="1"/>
</dbReference>
<comment type="caution">
    <text evidence="2">The sequence shown here is derived from an EMBL/GenBank/DDBJ whole genome shotgun (WGS) entry which is preliminary data.</text>
</comment>
<dbReference type="InterPro" id="IPR017520">
    <property type="entry name" value="CHP03086"/>
</dbReference>
<dbReference type="NCBIfam" id="TIGR03083">
    <property type="entry name" value="maleylpyruvate isomerase family mycothiol-dependent enzyme"/>
    <property type="match status" value="1"/>
</dbReference>
<proteinExistence type="predicted"/>
<dbReference type="Gene3D" id="1.20.120.450">
    <property type="entry name" value="dinb family like domain"/>
    <property type="match status" value="1"/>
</dbReference>
<protein>
    <submittedName>
        <fullName evidence="2">TIGR03086 family metal-binding protein</fullName>
    </submittedName>
</protein>
<dbReference type="InterPro" id="IPR034660">
    <property type="entry name" value="DinB/YfiT-like"/>
</dbReference>
<name>A0ABW6QJA6_9NOCA</name>
<dbReference type="RefSeq" id="WP_387711959.1">
    <property type="nucleotide sequence ID" value="NZ_JBIAPI010000001.1"/>
</dbReference>
<evidence type="ECO:0000313" key="3">
    <source>
        <dbReference type="Proteomes" id="UP001601948"/>
    </source>
</evidence>
<dbReference type="SUPFAM" id="SSF109854">
    <property type="entry name" value="DinB/YfiT-like putative metalloenzymes"/>
    <property type="match status" value="1"/>
</dbReference>
<evidence type="ECO:0000259" key="1">
    <source>
        <dbReference type="Pfam" id="PF11716"/>
    </source>
</evidence>
<evidence type="ECO:0000313" key="2">
    <source>
        <dbReference type="EMBL" id="MFF3221173.1"/>
    </source>
</evidence>
<organism evidence="2 3">
    <name type="scientific">Nocardia suismassiliense</name>
    <dbReference type="NCBI Taxonomy" id="2077092"/>
    <lineage>
        <taxon>Bacteria</taxon>
        <taxon>Bacillati</taxon>
        <taxon>Actinomycetota</taxon>
        <taxon>Actinomycetes</taxon>
        <taxon>Mycobacteriales</taxon>
        <taxon>Nocardiaceae</taxon>
        <taxon>Nocardia</taxon>
    </lineage>
</organism>
<keyword evidence="3" id="KW-1185">Reference proteome</keyword>
<dbReference type="Proteomes" id="UP001601948">
    <property type="component" value="Unassembled WGS sequence"/>
</dbReference>
<feature type="domain" description="Mycothiol-dependent maleylpyruvate isomerase metal-binding" evidence="1">
    <location>
        <begin position="6"/>
        <end position="122"/>
    </location>
</feature>
<sequence length="228" mass="24162">MIDLKPACHTMIELLLGTSDDQLARPTPCSEYNVAQLIDHIDEVAQAFAAIARKDTGEAAAPDGGADHRRTGAVSVRLLGQAWADPAAWQGATELRAGLELPNELWGKIALTEMVVHGWDLAVATGRPFALPTATLQACFDHVVDFVPNAPVPELWGPAVEPSDNAPLIDRTVAITGATPGGRRQPCAGNRSPARTPDGIGLFPGSPAYLRAVAPCHIEREFVAMLLP</sequence>
<accession>A0ABW6QJA6</accession>
<reference evidence="2 3" key="1">
    <citation type="submission" date="2024-10" db="EMBL/GenBank/DDBJ databases">
        <title>The Natural Products Discovery Center: Release of the First 8490 Sequenced Strains for Exploring Actinobacteria Biosynthetic Diversity.</title>
        <authorList>
            <person name="Kalkreuter E."/>
            <person name="Kautsar S.A."/>
            <person name="Yang D."/>
            <person name="Bader C.D."/>
            <person name="Teijaro C.N."/>
            <person name="Fluegel L."/>
            <person name="Davis C.M."/>
            <person name="Simpson J.R."/>
            <person name="Lauterbach L."/>
            <person name="Steele A.D."/>
            <person name="Gui C."/>
            <person name="Meng S."/>
            <person name="Li G."/>
            <person name="Viehrig K."/>
            <person name="Ye F."/>
            <person name="Su P."/>
            <person name="Kiefer A.F."/>
            <person name="Nichols A."/>
            <person name="Cepeda A.J."/>
            <person name="Yan W."/>
            <person name="Fan B."/>
            <person name="Jiang Y."/>
            <person name="Adhikari A."/>
            <person name="Zheng C.-J."/>
            <person name="Schuster L."/>
            <person name="Cowan T.M."/>
            <person name="Smanski M.J."/>
            <person name="Chevrette M.G."/>
            <person name="De Carvalho L.P.S."/>
            <person name="Shen B."/>
        </authorList>
    </citation>
    <scope>NUCLEOTIDE SEQUENCE [LARGE SCALE GENOMIC DNA]</scope>
    <source>
        <strain evidence="2 3">NPDC003040</strain>
    </source>
</reference>
<dbReference type="InterPro" id="IPR024344">
    <property type="entry name" value="MDMPI_metal-binding"/>
</dbReference>
<dbReference type="Pfam" id="PF11716">
    <property type="entry name" value="MDMPI_N"/>
    <property type="match status" value="1"/>
</dbReference>
<dbReference type="EMBL" id="JBIAPI010000001">
    <property type="protein sequence ID" value="MFF3221173.1"/>
    <property type="molecule type" value="Genomic_DNA"/>
</dbReference>